<evidence type="ECO:0000313" key="2">
    <source>
        <dbReference type="Proteomes" id="UP001595735"/>
    </source>
</evidence>
<dbReference type="RefSeq" id="WP_290295747.1">
    <property type="nucleotide sequence ID" value="NZ_JAUFQR010000001.1"/>
</dbReference>
<sequence>MSYKTYNVIIKINEESEVENLKTSLREVFKFYNIREFFTPFKGMVCQAGESFKHYPFEKFPDNFFKNQDEVEDYFSDAENNVIKFSKEQPNLEVAYIEVDCYGGQCTSNGFIVKNGEKILNQDVFHSGHMKILNALDEQYNSWHFYPFTRSFFTDKGGVNGEILNFSFPAIWMAFNMEVENNLNFEINAAENELQVIDQNKFEIYLMNLGRERIKVLGRLFKNDTETINELKELICEALEGVEFYIEIDDFENGEKTVVSSISKQIFAKVAQMSYRETAFNERKFVLPSENSRDEKKEGLLGRLFKSIFGK</sequence>
<protein>
    <submittedName>
        <fullName evidence="1">Uncharacterized protein</fullName>
    </submittedName>
</protein>
<accession>A0ABV7XRP9</accession>
<dbReference type="Proteomes" id="UP001595735">
    <property type="component" value="Unassembled WGS sequence"/>
</dbReference>
<organism evidence="1 2">
    <name type="scientific">Chryseobacterium tructae</name>
    <dbReference type="NCBI Taxonomy" id="1037380"/>
    <lineage>
        <taxon>Bacteria</taxon>
        <taxon>Pseudomonadati</taxon>
        <taxon>Bacteroidota</taxon>
        <taxon>Flavobacteriia</taxon>
        <taxon>Flavobacteriales</taxon>
        <taxon>Weeksellaceae</taxon>
        <taxon>Chryseobacterium group</taxon>
        <taxon>Chryseobacterium</taxon>
    </lineage>
</organism>
<dbReference type="EMBL" id="JBHRYO010000002">
    <property type="protein sequence ID" value="MFC3755713.1"/>
    <property type="molecule type" value="Genomic_DNA"/>
</dbReference>
<comment type="caution">
    <text evidence="1">The sequence shown here is derived from an EMBL/GenBank/DDBJ whole genome shotgun (WGS) entry which is preliminary data.</text>
</comment>
<proteinExistence type="predicted"/>
<gene>
    <name evidence="1" type="ORF">ACFONJ_07030</name>
</gene>
<keyword evidence="2" id="KW-1185">Reference proteome</keyword>
<evidence type="ECO:0000313" key="1">
    <source>
        <dbReference type="EMBL" id="MFC3755713.1"/>
    </source>
</evidence>
<reference evidence="2" key="1">
    <citation type="journal article" date="2019" name="Int. J. Syst. Evol. Microbiol.">
        <title>The Global Catalogue of Microorganisms (GCM) 10K type strain sequencing project: providing services to taxonomists for standard genome sequencing and annotation.</title>
        <authorList>
            <consortium name="The Broad Institute Genomics Platform"/>
            <consortium name="The Broad Institute Genome Sequencing Center for Infectious Disease"/>
            <person name="Wu L."/>
            <person name="Ma J."/>
        </authorList>
    </citation>
    <scope>NUCLEOTIDE SEQUENCE [LARGE SCALE GENOMIC DNA]</scope>
    <source>
        <strain evidence="2">CECT 7798</strain>
    </source>
</reference>
<name>A0ABV7XRP9_9FLAO</name>